<dbReference type="Pfam" id="PF05170">
    <property type="entry name" value="AsmA"/>
    <property type="match status" value="1"/>
</dbReference>
<dbReference type="GO" id="GO:0090313">
    <property type="term" value="P:regulation of protein targeting to membrane"/>
    <property type="evidence" value="ECO:0007669"/>
    <property type="project" value="TreeGrafter"/>
</dbReference>
<evidence type="ECO:0000313" key="3">
    <source>
        <dbReference type="EMBL" id="SQC85762.1"/>
    </source>
</evidence>
<feature type="domain" description="AsmA" evidence="2">
    <location>
        <begin position="193"/>
        <end position="509"/>
    </location>
</feature>
<protein>
    <submittedName>
        <fullName evidence="3">AsmA protein</fullName>
    </submittedName>
</protein>
<reference evidence="3 4" key="1">
    <citation type="submission" date="2018-06" db="EMBL/GenBank/DDBJ databases">
        <authorList>
            <consortium name="Pathogen Informatics"/>
            <person name="Doyle S."/>
        </authorList>
    </citation>
    <scope>NUCLEOTIDE SEQUENCE [LARGE SCALE GENOMIC DNA]</scope>
    <source>
        <strain evidence="3 4">NCTC9645</strain>
    </source>
</reference>
<sequence length="635" mass="70991">MRRILTTLMILLAVIVAGLTSLVLLVNPNDFRAYMVHEVAERSGYQLDLDGPLRWHVWPQLSILSGRMTLTARGAEEPVIRADNMRLDVALLPLLSHQLQVKQVMLKGAVIQLTPKTEAVRDSSAPVVPHDNTLPLAPEDRGWSYDVRQLQVADSVLFFQHENGEQVTVRDIRLQMEQDENHRATVDFSGRVNRDQRDLALNFSATVQGGDYPHSLKADFTQLSWQLRGAELPPDGINGQGSLQASWQEDDKTLRFDNLNLIANRSTVTGSGSVVLGDRPDWSLDLHATTLDLDSLLAQRSPATDSSASQQGQSQTRPLRPVIADSDECEDYQSLRGFNGRMALSADQLQWRGLNFTQVQSEISNQQGLLTVSKMQGILDGGQLSLPGTLDARGDTLLATFQPALQNVEIGSLVKAFNYSLNLTGKLSLSGEFSGTRIDADDFRRHWQGQAQLQMADTRTEGLNFQQLVQQAVERSTNVRAQENYDNATRLDSVSSRLTLDNGLVTLNRLQGQSDVMAMTGEGQLDLQKENCDMRFNVRVLGGWKGEGKLIDRLKQTAIPLRIYGEWQSLSYSLQVDQILRKQLQDEAKQRLNDWVERNKGSKDGNDAKKLLDKLYSHPRGPEVSGLRAYRQRLM</sequence>
<dbReference type="PANTHER" id="PTHR30441">
    <property type="entry name" value="DUF748 DOMAIN-CONTAINING PROTEIN"/>
    <property type="match status" value="1"/>
</dbReference>
<dbReference type="InterPro" id="IPR052894">
    <property type="entry name" value="AsmA-related"/>
</dbReference>
<evidence type="ECO:0000259" key="2">
    <source>
        <dbReference type="Pfam" id="PF05170"/>
    </source>
</evidence>
<dbReference type="PANTHER" id="PTHR30441:SF4">
    <property type="entry name" value="PROTEIN ASMA"/>
    <property type="match status" value="1"/>
</dbReference>
<organism evidence="3 4">
    <name type="scientific">Klebsiella pneumoniae</name>
    <dbReference type="NCBI Taxonomy" id="573"/>
    <lineage>
        <taxon>Bacteria</taxon>
        <taxon>Pseudomonadati</taxon>
        <taxon>Pseudomonadota</taxon>
        <taxon>Gammaproteobacteria</taxon>
        <taxon>Enterobacterales</taxon>
        <taxon>Enterobacteriaceae</taxon>
        <taxon>Klebsiella/Raoultella group</taxon>
        <taxon>Klebsiella</taxon>
        <taxon>Klebsiella pneumoniae complex</taxon>
    </lineage>
</organism>
<dbReference type="InterPro" id="IPR007844">
    <property type="entry name" value="AsmA"/>
</dbReference>
<evidence type="ECO:0000313" key="4">
    <source>
        <dbReference type="Proteomes" id="UP000250675"/>
    </source>
</evidence>
<dbReference type="GO" id="GO:0005886">
    <property type="term" value="C:plasma membrane"/>
    <property type="evidence" value="ECO:0007669"/>
    <property type="project" value="TreeGrafter"/>
</dbReference>
<dbReference type="EMBL" id="UASO01000005">
    <property type="protein sequence ID" value="SQC85762.1"/>
    <property type="molecule type" value="Genomic_DNA"/>
</dbReference>
<feature type="compositionally biased region" description="Basic and acidic residues" evidence="1">
    <location>
        <begin position="598"/>
        <end position="616"/>
    </location>
</feature>
<feature type="region of interest" description="Disordered" evidence="1">
    <location>
        <begin position="598"/>
        <end position="617"/>
    </location>
</feature>
<dbReference type="NCBIfam" id="NF008091">
    <property type="entry name" value="PRK10833.1"/>
    <property type="match status" value="1"/>
</dbReference>
<dbReference type="AlphaFoldDB" id="A0A2X3HZY6"/>
<evidence type="ECO:0000256" key="1">
    <source>
        <dbReference type="SAM" id="MobiDB-lite"/>
    </source>
</evidence>
<accession>A0A2X3HZY6</accession>
<dbReference type="Proteomes" id="UP000250675">
    <property type="component" value="Unassembled WGS sequence"/>
</dbReference>
<proteinExistence type="predicted"/>
<gene>
    <name evidence="3" type="ORF">NCTC9645_03823</name>
</gene>
<name>A0A2X3HZY6_KLEPN</name>